<evidence type="ECO:0000313" key="2">
    <source>
        <dbReference type="Proteomes" id="UP000076643"/>
    </source>
</evidence>
<keyword evidence="2" id="KW-1185">Reference proteome</keyword>
<gene>
    <name evidence="1" type="ORF">N475_24575</name>
</gene>
<comment type="caution">
    <text evidence="1">The sequence shown here is derived from an EMBL/GenBank/DDBJ whole genome shotgun (WGS) entry which is preliminary data.</text>
</comment>
<reference evidence="1 2" key="1">
    <citation type="submission" date="2013-07" db="EMBL/GenBank/DDBJ databases">
        <title>Comparative Genomic and Metabolomic Analysis of Twelve Strains of Pseudoalteromonas luteoviolacea.</title>
        <authorList>
            <person name="Vynne N.G."/>
            <person name="Mansson M."/>
            <person name="Gram L."/>
        </authorList>
    </citation>
    <scope>NUCLEOTIDE SEQUENCE [LARGE SCALE GENOMIC DNA]</scope>
    <source>
        <strain evidence="1 2">DSM 6061</strain>
    </source>
</reference>
<dbReference type="PATRIC" id="fig|1365250.3.peg.4922"/>
<organism evidence="1 2">
    <name type="scientific">Pseudoalteromonas luteoviolacea DSM 6061</name>
    <dbReference type="NCBI Taxonomy" id="1365250"/>
    <lineage>
        <taxon>Bacteria</taxon>
        <taxon>Pseudomonadati</taxon>
        <taxon>Pseudomonadota</taxon>
        <taxon>Gammaproteobacteria</taxon>
        <taxon>Alteromonadales</taxon>
        <taxon>Pseudoalteromonadaceae</taxon>
        <taxon>Pseudoalteromonas</taxon>
    </lineage>
</organism>
<evidence type="ECO:0000313" key="1">
    <source>
        <dbReference type="EMBL" id="KZN30704.1"/>
    </source>
</evidence>
<dbReference type="EMBL" id="AUYB01000148">
    <property type="protein sequence ID" value="KZN30704.1"/>
    <property type="molecule type" value="Genomic_DNA"/>
</dbReference>
<name>A0A166UIB3_9GAMM</name>
<proteinExistence type="predicted"/>
<dbReference type="AlphaFoldDB" id="A0A166UIB3"/>
<protein>
    <submittedName>
        <fullName evidence="1">Uncharacterized protein</fullName>
    </submittedName>
</protein>
<dbReference type="InterPro" id="IPR036196">
    <property type="entry name" value="Ptyr_pPase_sf"/>
</dbReference>
<sequence length="72" mass="8785">MKPHDIQWADIVFVMEEKHKCRLKSQFTRFTVHKDIRVLDIPDDYQFMDQVLIQLFKKVVGMHLSINWELRV</sequence>
<dbReference type="RefSeq" id="WP_227008477.1">
    <property type="nucleotide sequence ID" value="NZ_AQHB01000039.1"/>
</dbReference>
<accession>A0A166UIB3</accession>
<dbReference type="SUPFAM" id="SSF52788">
    <property type="entry name" value="Phosphotyrosine protein phosphatases I"/>
    <property type="match status" value="1"/>
</dbReference>
<dbReference type="Proteomes" id="UP000076643">
    <property type="component" value="Unassembled WGS sequence"/>
</dbReference>